<dbReference type="InterPro" id="IPR011320">
    <property type="entry name" value="RNase_H1_N"/>
</dbReference>
<feature type="compositionally biased region" description="Low complexity" evidence="1">
    <location>
        <begin position="105"/>
        <end position="117"/>
    </location>
</feature>
<feature type="compositionally biased region" description="Polar residues" evidence="1">
    <location>
        <begin position="133"/>
        <end position="147"/>
    </location>
</feature>
<dbReference type="Gene3D" id="3.40.970.10">
    <property type="entry name" value="Ribonuclease H1, N-terminal domain"/>
    <property type="match status" value="1"/>
</dbReference>
<feature type="domain" description="Ribonuclease H1 N-terminal" evidence="2">
    <location>
        <begin position="7"/>
        <end position="48"/>
    </location>
</feature>
<dbReference type="SUPFAM" id="SSF55658">
    <property type="entry name" value="L9 N-domain-like"/>
    <property type="match status" value="1"/>
</dbReference>
<dbReference type="Proteomes" id="UP001063166">
    <property type="component" value="Unassembled WGS sequence"/>
</dbReference>
<protein>
    <recommendedName>
        <fullName evidence="2">Ribonuclease H1 N-terminal domain-containing protein</fullName>
    </recommendedName>
</protein>
<evidence type="ECO:0000313" key="3">
    <source>
        <dbReference type="EMBL" id="GLB37433.1"/>
    </source>
</evidence>
<sequence>MGKKVKKWYVVIVGKDVGVFDSWTEAAPLISGIPGALHESFTSEGEAHQKFVQERDKGNTKVVRSRFREVMAEAPSPIPASPTSSVRGISRAVPCERSSPSPLATPQSRRSPQPTSPVLETRAASPPILHANVTYTRGPSSSPNISPRASRRAFPRVEVRTPSDILPYPNEFGDPLSTPPSPSPRAPEKGKSGPEVSPRLGYSGITLRAVVQTLSYVNSYKAYDRPEAGDEMLSPLQSPRFYTPENVSPSPSTRSLPTTQTRVLSSLDHSQCRHTCPNCQHTCTYVSGPMVPIDTSQSLCTPMEAPPPTSRDDPRSPLRNAGSLLGQFNSLSLGRPSPAIRAEAQLSSLFVSA</sequence>
<evidence type="ECO:0000256" key="1">
    <source>
        <dbReference type="SAM" id="MobiDB-lite"/>
    </source>
</evidence>
<dbReference type="AlphaFoldDB" id="A0A9P3ULA1"/>
<dbReference type="OrthoDB" id="3270804at2759"/>
<accession>A0A9P3ULA1</accession>
<reference evidence="3" key="1">
    <citation type="submission" date="2022-07" db="EMBL/GenBank/DDBJ databases">
        <title>The genome of Lyophyllum shimeji provides insight into the initial evolution of ectomycorrhizal fungal genome.</title>
        <authorList>
            <person name="Kobayashi Y."/>
            <person name="Shibata T."/>
            <person name="Hirakawa H."/>
            <person name="Shigenobu S."/>
            <person name="Nishiyama T."/>
            <person name="Yamada A."/>
            <person name="Hasebe M."/>
            <person name="Kawaguchi M."/>
        </authorList>
    </citation>
    <scope>NUCLEOTIDE SEQUENCE</scope>
    <source>
        <strain evidence="3">AT787</strain>
    </source>
</reference>
<keyword evidence="4" id="KW-1185">Reference proteome</keyword>
<dbReference type="Pfam" id="PF01693">
    <property type="entry name" value="Cauli_VI"/>
    <property type="match status" value="1"/>
</dbReference>
<comment type="caution">
    <text evidence="3">The sequence shown here is derived from an EMBL/GenBank/DDBJ whole genome shotgun (WGS) entry which is preliminary data.</text>
</comment>
<feature type="region of interest" description="Disordered" evidence="1">
    <location>
        <begin position="229"/>
        <end position="258"/>
    </location>
</feature>
<feature type="compositionally biased region" description="Low complexity" evidence="1">
    <location>
        <begin position="248"/>
        <end position="258"/>
    </location>
</feature>
<dbReference type="InterPro" id="IPR009027">
    <property type="entry name" value="Ribosomal_bL9/RNase_H1_N"/>
</dbReference>
<dbReference type="InterPro" id="IPR037056">
    <property type="entry name" value="RNase_H1_N_sf"/>
</dbReference>
<evidence type="ECO:0000313" key="4">
    <source>
        <dbReference type="Proteomes" id="UP001063166"/>
    </source>
</evidence>
<gene>
    <name evidence="3" type="ORF">LshimejAT787_0404840</name>
</gene>
<organism evidence="3 4">
    <name type="scientific">Lyophyllum shimeji</name>
    <name type="common">Hon-shimeji</name>
    <name type="synonym">Tricholoma shimeji</name>
    <dbReference type="NCBI Taxonomy" id="47721"/>
    <lineage>
        <taxon>Eukaryota</taxon>
        <taxon>Fungi</taxon>
        <taxon>Dikarya</taxon>
        <taxon>Basidiomycota</taxon>
        <taxon>Agaricomycotina</taxon>
        <taxon>Agaricomycetes</taxon>
        <taxon>Agaricomycetidae</taxon>
        <taxon>Agaricales</taxon>
        <taxon>Tricholomatineae</taxon>
        <taxon>Lyophyllaceae</taxon>
        <taxon>Lyophyllum</taxon>
    </lineage>
</organism>
<dbReference type="EMBL" id="BRPK01000004">
    <property type="protein sequence ID" value="GLB37433.1"/>
    <property type="molecule type" value="Genomic_DNA"/>
</dbReference>
<name>A0A9P3ULA1_LYOSH</name>
<proteinExistence type="predicted"/>
<feature type="region of interest" description="Disordered" evidence="1">
    <location>
        <begin position="296"/>
        <end position="321"/>
    </location>
</feature>
<evidence type="ECO:0000259" key="2">
    <source>
        <dbReference type="Pfam" id="PF01693"/>
    </source>
</evidence>
<feature type="region of interest" description="Disordered" evidence="1">
    <location>
        <begin position="73"/>
        <end position="200"/>
    </location>
</feature>